<name>A0ABV7PM43_9BURK</name>
<feature type="compositionally biased region" description="Basic and acidic residues" evidence="1">
    <location>
        <begin position="386"/>
        <end position="396"/>
    </location>
</feature>
<sequence>MKPRFLKTATLLALALSSALAAQPALADDPPARVGRIALTQGEVSISAGPGDSPSSALVNWPLTSSNTVTTAPGARTELRVGSTAIRLDGDSALEVVQLDDDNLRLRLHYGSASIRIVNADVLPGFELTTPEGRVLLQEPGRLRVDAGRVLDTSSVNVFDGVAIVEGGGERLTVRAGRRADIEGLDLRTTQAVRDAFDDWAAGRDRADDAVLATRYIPPEMTGYEELDRYGSWSTDSEYGTLWMPSVAADWVPYRDGRWTWIAPWGWTWVDNAPWGYAPFHYGRWVHVNRRWAWAPGRHDRHPVWSPALVGWVGGSGWNLNFNARPSPGQGWYPLAPHERYVPGYRLSDERLRRLNWHGGRDRDGKKRDYRREGLTVVPQDRFNRRGEVVVPREPRATPPANWQRAPVALPPTPPVIWHSGAGENRRAEDRDGRRAWLRGDRRNAGPAPRPAAVPGAQPAPVAASTPAISQPIPQPIPQPGVITTAPPAFHGGADVERRREVRAGFDDARRQRYQQRAESDGAVSVIGAPAPRPAMPVPTLSTEPAPPSARHGGGRIYEATAAMRAQQQARQAQQGPAPVAVAPPPPRAMPSAPRAMPTPSAVVSPPPPPVSAPAPAAAPVRTEAAPSQPRHTDSGLRRGIPRQMER</sequence>
<feature type="compositionally biased region" description="Low complexity" evidence="1">
    <location>
        <begin position="568"/>
        <end position="581"/>
    </location>
</feature>
<accession>A0ABV7PM43</accession>
<feature type="region of interest" description="Disordered" evidence="1">
    <location>
        <begin position="568"/>
        <end position="647"/>
    </location>
</feature>
<feature type="compositionally biased region" description="Low complexity" evidence="1">
    <location>
        <begin position="590"/>
        <end position="604"/>
    </location>
</feature>
<feature type="region of interest" description="Disordered" evidence="1">
    <location>
        <begin position="386"/>
        <end position="500"/>
    </location>
</feature>
<dbReference type="InterPro" id="IPR046535">
    <property type="entry name" value="DUF6600"/>
</dbReference>
<keyword evidence="2" id="KW-0732">Signal</keyword>
<evidence type="ECO:0000256" key="2">
    <source>
        <dbReference type="SAM" id="SignalP"/>
    </source>
</evidence>
<evidence type="ECO:0000256" key="1">
    <source>
        <dbReference type="SAM" id="MobiDB-lite"/>
    </source>
</evidence>
<comment type="caution">
    <text evidence="3">The sequence shown here is derived from an EMBL/GenBank/DDBJ whole genome shotgun (WGS) entry which is preliminary data.</text>
</comment>
<feature type="signal peptide" evidence="2">
    <location>
        <begin position="1"/>
        <end position="27"/>
    </location>
</feature>
<dbReference type="Proteomes" id="UP001595665">
    <property type="component" value="Unassembled WGS sequence"/>
</dbReference>
<protein>
    <submittedName>
        <fullName evidence="3">DUF6600 domain-containing protein</fullName>
    </submittedName>
</protein>
<evidence type="ECO:0000313" key="3">
    <source>
        <dbReference type="EMBL" id="MFC3460283.1"/>
    </source>
</evidence>
<proteinExistence type="predicted"/>
<feature type="compositionally biased region" description="Low complexity" evidence="1">
    <location>
        <begin position="614"/>
        <end position="628"/>
    </location>
</feature>
<reference evidence="4" key="1">
    <citation type="journal article" date="2019" name="Int. J. Syst. Evol. Microbiol.">
        <title>The Global Catalogue of Microorganisms (GCM) 10K type strain sequencing project: providing services to taxonomists for standard genome sequencing and annotation.</title>
        <authorList>
            <consortium name="The Broad Institute Genomics Platform"/>
            <consortium name="The Broad Institute Genome Sequencing Center for Infectious Disease"/>
            <person name="Wu L."/>
            <person name="Ma J."/>
        </authorList>
    </citation>
    <scope>NUCLEOTIDE SEQUENCE [LARGE SCALE GENOMIC DNA]</scope>
    <source>
        <strain evidence="4">CCM 7480</strain>
    </source>
</reference>
<feature type="chain" id="PRO_5045730587" evidence="2">
    <location>
        <begin position="28"/>
        <end position="647"/>
    </location>
</feature>
<keyword evidence="4" id="KW-1185">Reference proteome</keyword>
<evidence type="ECO:0000313" key="4">
    <source>
        <dbReference type="Proteomes" id="UP001595665"/>
    </source>
</evidence>
<feature type="compositionally biased region" description="Basic and acidic residues" evidence="1">
    <location>
        <begin position="424"/>
        <end position="444"/>
    </location>
</feature>
<organism evidence="3 4">
    <name type="scientific">Massilia haematophila</name>
    <dbReference type="NCBI Taxonomy" id="457923"/>
    <lineage>
        <taxon>Bacteria</taxon>
        <taxon>Pseudomonadati</taxon>
        <taxon>Pseudomonadota</taxon>
        <taxon>Betaproteobacteria</taxon>
        <taxon>Burkholderiales</taxon>
        <taxon>Oxalobacteraceae</taxon>
        <taxon>Telluria group</taxon>
        <taxon>Massilia</taxon>
    </lineage>
</organism>
<feature type="compositionally biased region" description="Low complexity" evidence="1">
    <location>
        <begin position="445"/>
        <end position="472"/>
    </location>
</feature>
<dbReference type="Pfam" id="PF20245">
    <property type="entry name" value="DUF6600"/>
    <property type="match status" value="1"/>
</dbReference>
<feature type="region of interest" description="Disordered" evidence="1">
    <location>
        <begin position="513"/>
        <end position="532"/>
    </location>
</feature>
<dbReference type="RefSeq" id="WP_379736924.1">
    <property type="nucleotide sequence ID" value="NZ_JBHRVV010000001.1"/>
</dbReference>
<dbReference type="EMBL" id="JBHRVV010000001">
    <property type="protein sequence ID" value="MFC3460283.1"/>
    <property type="molecule type" value="Genomic_DNA"/>
</dbReference>
<gene>
    <name evidence="3" type="ORF">ACFOPH_18780</name>
</gene>